<dbReference type="AlphaFoldDB" id="A0A6A5YDM9"/>
<accession>A0A6A5YDM9</accession>
<dbReference type="PANTHER" id="PTHR38790">
    <property type="entry name" value="2EXR DOMAIN-CONTAINING PROTEIN-RELATED"/>
    <property type="match status" value="1"/>
</dbReference>
<reference evidence="3" key="1">
    <citation type="journal article" date="2020" name="Stud. Mycol.">
        <title>101 Dothideomycetes genomes: a test case for predicting lifestyles and emergence of pathogens.</title>
        <authorList>
            <person name="Haridas S."/>
            <person name="Albert R."/>
            <person name="Binder M."/>
            <person name="Bloem J."/>
            <person name="Labutti K."/>
            <person name="Salamov A."/>
            <person name="Andreopoulos B."/>
            <person name="Baker S."/>
            <person name="Barry K."/>
            <person name="Bills G."/>
            <person name="Bluhm B."/>
            <person name="Cannon C."/>
            <person name="Castanera R."/>
            <person name="Culley D."/>
            <person name="Daum C."/>
            <person name="Ezra D."/>
            <person name="Gonzalez J."/>
            <person name="Henrissat B."/>
            <person name="Kuo A."/>
            <person name="Liang C."/>
            <person name="Lipzen A."/>
            <person name="Lutzoni F."/>
            <person name="Magnuson J."/>
            <person name="Mondo S."/>
            <person name="Nolan M."/>
            <person name="Ohm R."/>
            <person name="Pangilinan J."/>
            <person name="Park H.-J."/>
            <person name="Ramirez L."/>
            <person name="Alfaro M."/>
            <person name="Sun H."/>
            <person name="Tritt A."/>
            <person name="Yoshinaga Y."/>
            <person name="Zwiers L.-H."/>
            <person name="Turgeon B."/>
            <person name="Goodwin S."/>
            <person name="Spatafora J."/>
            <person name="Crous P."/>
            <person name="Grigoriev I."/>
        </authorList>
    </citation>
    <scope>NUCLEOTIDE SEQUENCE</scope>
    <source>
        <strain evidence="3">CBS 121410</strain>
    </source>
</reference>
<proteinExistence type="predicted"/>
<organism evidence="3 4">
    <name type="scientific">Saccharata proteae CBS 121410</name>
    <dbReference type="NCBI Taxonomy" id="1314787"/>
    <lineage>
        <taxon>Eukaryota</taxon>
        <taxon>Fungi</taxon>
        <taxon>Dikarya</taxon>
        <taxon>Ascomycota</taxon>
        <taxon>Pezizomycotina</taxon>
        <taxon>Dothideomycetes</taxon>
        <taxon>Dothideomycetes incertae sedis</taxon>
        <taxon>Botryosphaeriales</taxon>
        <taxon>Saccharataceae</taxon>
        <taxon>Saccharata</taxon>
    </lineage>
</organism>
<evidence type="ECO:0000256" key="1">
    <source>
        <dbReference type="SAM" id="MobiDB-lite"/>
    </source>
</evidence>
<evidence type="ECO:0000313" key="4">
    <source>
        <dbReference type="Proteomes" id="UP000799776"/>
    </source>
</evidence>
<name>A0A6A5YDM9_9PEZI</name>
<evidence type="ECO:0000313" key="3">
    <source>
        <dbReference type="EMBL" id="KAF2089623.1"/>
    </source>
</evidence>
<dbReference type="Proteomes" id="UP000799776">
    <property type="component" value="Unassembled WGS sequence"/>
</dbReference>
<dbReference type="Pfam" id="PF24864">
    <property type="entry name" value="DUF7730"/>
    <property type="match status" value="1"/>
</dbReference>
<gene>
    <name evidence="3" type="ORF">K490DRAFT_55209</name>
</gene>
<dbReference type="EMBL" id="ML978714">
    <property type="protein sequence ID" value="KAF2089623.1"/>
    <property type="molecule type" value="Genomic_DNA"/>
</dbReference>
<evidence type="ECO:0000259" key="2">
    <source>
        <dbReference type="Pfam" id="PF24864"/>
    </source>
</evidence>
<protein>
    <recommendedName>
        <fullName evidence="2">DUF7730 domain-containing protein</fullName>
    </recommendedName>
</protein>
<dbReference type="OrthoDB" id="5413827at2759"/>
<feature type="domain" description="DUF7730" evidence="2">
    <location>
        <begin position="106"/>
        <end position="302"/>
    </location>
</feature>
<feature type="region of interest" description="Disordered" evidence="1">
    <location>
        <begin position="1"/>
        <end position="47"/>
    </location>
</feature>
<dbReference type="InterPro" id="IPR056632">
    <property type="entry name" value="DUF7730"/>
</dbReference>
<keyword evidence="4" id="KW-1185">Reference proteome</keyword>
<sequence length="387" mass="45148">MAAMSFGDSYRELDKLKMKHQAQQRETETHQNPLQTPQASSDTTPSSLMNRYTTALIHPSLPSISLSDQTSALKTSEKLPPSQKSHRKFSNQPEFKCFDQPEFKYLFDLPLEIRERIYEFALDTGRCYYIIRHNYKPERCKTRVMDNPGWTESALNKWHKEWHDNPDFERVDLAKRYNKSTREPDFREWNNARRVYASHLSLNLLLTCKQIYSEACLFPFKYAIFRVHDWETLWRLVGSVLRPWQAAAMESIYLDMDMDYVMSEPFKWSESPSTSIGGGTMSHKQDCLARLQGLKTLYLEIYVARVTPLTLGEVGIYVTPRIPRLGPRMELSLPPETESILTDYRQSNLKRAVVVVSVRDSIKHPTPSHQELVQFADQISEKIVRRT</sequence>
<feature type="compositionally biased region" description="Polar residues" evidence="1">
    <location>
        <begin position="30"/>
        <end position="47"/>
    </location>
</feature>
<feature type="region of interest" description="Disordered" evidence="1">
    <location>
        <begin position="68"/>
        <end position="91"/>
    </location>
</feature>
<dbReference type="PANTHER" id="PTHR38790:SF4">
    <property type="entry name" value="2EXR DOMAIN-CONTAINING PROTEIN"/>
    <property type="match status" value="1"/>
</dbReference>